<name>A0ABS0YID2_9BACT</name>
<organism evidence="4 5">
    <name type="scientific">Geomonas anaerohicana</name>
    <dbReference type="NCBI Taxonomy" id="2798583"/>
    <lineage>
        <taxon>Bacteria</taxon>
        <taxon>Pseudomonadati</taxon>
        <taxon>Thermodesulfobacteriota</taxon>
        <taxon>Desulfuromonadia</taxon>
        <taxon>Geobacterales</taxon>
        <taxon>Geobacteraceae</taxon>
        <taxon>Geomonas</taxon>
    </lineage>
</organism>
<proteinExistence type="predicted"/>
<evidence type="ECO:0000256" key="1">
    <source>
        <dbReference type="ARBA" id="ARBA00023172"/>
    </source>
</evidence>
<dbReference type="PANTHER" id="PTHR30349">
    <property type="entry name" value="PHAGE INTEGRASE-RELATED"/>
    <property type="match status" value="1"/>
</dbReference>
<dbReference type="PANTHER" id="PTHR30349:SF64">
    <property type="entry name" value="PROPHAGE INTEGRASE INTD-RELATED"/>
    <property type="match status" value="1"/>
</dbReference>
<gene>
    <name evidence="4" type="ORF">JFN91_17860</name>
</gene>
<accession>A0ABS0YID2</accession>
<evidence type="ECO:0000256" key="2">
    <source>
        <dbReference type="SAM" id="MobiDB-lite"/>
    </source>
</evidence>
<dbReference type="Proteomes" id="UP000614714">
    <property type="component" value="Unassembled WGS sequence"/>
</dbReference>
<evidence type="ECO:0000313" key="4">
    <source>
        <dbReference type="EMBL" id="MBJ6752085.1"/>
    </source>
</evidence>
<dbReference type="InterPro" id="IPR013762">
    <property type="entry name" value="Integrase-like_cat_sf"/>
</dbReference>
<evidence type="ECO:0000259" key="3">
    <source>
        <dbReference type="PROSITE" id="PS51898"/>
    </source>
</evidence>
<dbReference type="Pfam" id="PF00589">
    <property type="entry name" value="Phage_integrase"/>
    <property type="match status" value="1"/>
</dbReference>
<dbReference type="InterPro" id="IPR002104">
    <property type="entry name" value="Integrase_catalytic"/>
</dbReference>
<dbReference type="CDD" id="cd00397">
    <property type="entry name" value="DNA_BRE_C"/>
    <property type="match status" value="1"/>
</dbReference>
<dbReference type="InterPro" id="IPR011010">
    <property type="entry name" value="DNA_brk_join_enz"/>
</dbReference>
<feature type="domain" description="Tyr recombinase" evidence="3">
    <location>
        <begin position="191"/>
        <end position="374"/>
    </location>
</feature>
<dbReference type="RefSeq" id="WP_199390513.1">
    <property type="nucleotide sequence ID" value="NZ_JAEMHL010000011.1"/>
</dbReference>
<sequence length="407" mass="46186">MASLKKRGRAYYAQYYDNGKQKRVNLHTESLQVAKEKLRQIESAQFREEEIPLTTKTPIGDILEKYIKYKSGHSRDKNIPKINTYLRGAFGPVCEALQVRNQAIAQKAVKRPSAGSASIISISHIEHLSAEVLSTFLSELIKDKRVSPRTANHYRQTIVTLCNWAQREGGVRFPGGKNPVADVKCYKVPKSMITFLKLKDIRTQLDVLANDTQLQTMVAVFIYAGLRREEALWLTPDDFEWSMGNHGVIMVRGKTIDGKTWMPKTGEDRPVPISKTLREYLDSYREIRKPGTWFFCAPRGKQWDPDNFSELLRESSSKHGLSWSCLDYRHTFGSQLAMKGESLYKVSSLMGNSPEICRKHYAALMPESLMESVEFPTDEMPSPTSAVSQSSAEPPRRGFLKLVVNNS</sequence>
<dbReference type="EMBL" id="JAEMHL010000011">
    <property type="protein sequence ID" value="MBJ6752085.1"/>
    <property type="molecule type" value="Genomic_DNA"/>
</dbReference>
<dbReference type="InterPro" id="IPR050090">
    <property type="entry name" value="Tyrosine_recombinase_XerCD"/>
</dbReference>
<dbReference type="PROSITE" id="PS51898">
    <property type="entry name" value="TYR_RECOMBINASE"/>
    <property type="match status" value="1"/>
</dbReference>
<feature type="compositionally biased region" description="Polar residues" evidence="2">
    <location>
        <begin position="382"/>
        <end position="392"/>
    </location>
</feature>
<protein>
    <submittedName>
        <fullName evidence="4">Site-specific integrase</fullName>
    </submittedName>
</protein>
<reference evidence="4 5" key="1">
    <citation type="submission" date="2020-12" db="EMBL/GenBank/DDBJ databases">
        <title>Geomonas sp. Red421, isolated from paddy soil.</title>
        <authorList>
            <person name="Xu Z."/>
            <person name="Zhang Z."/>
            <person name="Masuda Y."/>
            <person name="Itoh H."/>
            <person name="Senoo K."/>
        </authorList>
    </citation>
    <scope>NUCLEOTIDE SEQUENCE [LARGE SCALE GENOMIC DNA]</scope>
    <source>
        <strain evidence="4 5">Red421</strain>
    </source>
</reference>
<keyword evidence="1" id="KW-0233">DNA recombination</keyword>
<dbReference type="Gene3D" id="1.10.443.10">
    <property type="entry name" value="Intergrase catalytic core"/>
    <property type="match status" value="1"/>
</dbReference>
<feature type="region of interest" description="Disordered" evidence="2">
    <location>
        <begin position="375"/>
        <end position="398"/>
    </location>
</feature>
<dbReference type="SUPFAM" id="SSF56349">
    <property type="entry name" value="DNA breaking-rejoining enzymes"/>
    <property type="match status" value="1"/>
</dbReference>
<comment type="caution">
    <text evidence="4">The sequence shown here is derived from an EMBL/GenBank/DDBJ whole genome shotgun (WGS) entry which is preliminary data.</text>
</comment>
<evidence type="ECO:0000313" key="5">
    <source>
        <dbReference type="Proteomes" id="UP000614714"/>
    </source>
</evidence>
<keyword evidence="5" id="KW-1185">Reference proteome</keyword>